<sequence length="117" mass="13877">MYYCLHEVSLVEGLHVIQNDCDFNEFLEAANGNKRLNLYVDHYHKPLFDWIQEEETNLEDDVDSILEDGEKGEHEDDDEVISLKRNSNDHFLNKLCPVENDSWLKKMRMQNDHLPKT</sequence>
<dbReference type="EMBL" id="CAKMRJ010005745">
    <property type="protein sequence ID" value="CAH1451666.1"/>
    <property type="molecule type" value="Genomic_DNA"/>
</dbReference>
<dbReference type="Proteomes" id="UP001157418">
    <property type="component" value="Unassembled WGS sequence"/>
</dbReference>
<evidence type="ECO:0000313" key="1">
    <source>
        <dbReference type="EMBL" id="CAH1451666.1"/>
    </source>
</evidence>
<dbReference type="AlphaFoldDB" id="A0AAU9PN51"/>
<evidence type="ECO:0000313" key="2">
    <source>
        <dbReference type="Proteomes" id="UP001157418"/>
    </source>
</evidence>
<proteinExistence type="predicted"/>
<gene>
    <name evidence="1" type="ORF">LVIROSA_LOCUS37012</name>
</gene>
<accession>A0AAU9PN51</accession>
<organism evidence="1 2">
    <name type="scientific">Lactuca virosa</name>
    <dbReference type="NCBI Taxonomy" id="75947"/>
    <lineage>
        <taxon>Eukaryota</taxon>
        <taxon>Viridiplantae</taxon>
        <taxon>Streptophyta</taxon>
        <taxon>Embryophyta</taxon>
        <taxon>Tracheophyta</taxon>
        <taxon>Spermatophyta</taxon>
        <taxon>Magnoliopsida</taxon>
        <taxon>eudicotyledons</taxon>
        <taxon>Gunneridae</taxon>
        <taxon>Pentapetalae</taxon>
        <taxon>asterids</taxon>
        <taxon>campanulids</taxon>
        <taxon>Asterales</taxon>
        <taxon>Asteraceae</taxon>
        <taxon>Cichorioideae</taxon>
        <taxon>Cichorieae</taxon>
        <taxon>Lactucinae</taxon>
        <taxon>Lactuca</taxon>
    </lineage>
</organism>
<keyword evidence="2" id="KW-1185">Reference proteome</keyword>
<comment type="caution">
    <text evidence="1">The sequence shown here is derived from an EMBL/GenBank/DDBJ whole genome shotgun (WGS) entry which is preliminary data.</text>
</comment>
<protein>
    <submittedName>
        <fullName evidence="1">Uncharacterized protein</fullName>
    </submittedName>
</protein>
<reference evidence="1 2" key="1">
    <citation type="submission" date="2022-01" db="EMBL/GenBank/DDBJ databases">
        <authorList>
            <person name="Xiong W."/>
            <person name="Schranz E."/>
        </authorList>
    </citation>
    <scope>NUCLEOTIDE SEQUENCE [LARGE SCALE GENOMIC DNA]</scope>
</reference>
<name>A0AAU9PN51_9ASTR</name>